<feature type="domain" description="DUF397" evidence="1">
    <location>
        <begin position="10"/>
        <end position="63"/>
    </location>
</feature>
<reference evidence="2 3" key="1">
    <citation type="submission" date="2023-01" db="EMBL/GenBank/DDBJ databases">
        <title>Draft genome sequence of Nocardiopsis sp. RSe5-2 isolated from halophytes.</title>
        <authorList>
            <person name="Duangmal K."/>
            <person name="Chantavorakit T."/>
        </authorList>
    </citation>
    <scope>NUCLEOTIDE SEQUENCE [LARGE SCALE GENOMIC DNA]</scope>
    <source>
        <strain evidence="2 3">RSe5-2</strain>
    </source>
</reference>
<accession>A0ABT4TZ18</accession>
<name>A0ABT4TZ18_9ACTN</name>
<evidence type="ECO:0000313" key="3">
    <source>
        <dbReference type="Proteomes" id="UP001527866"/>
    </source>
</evidence>
<comment type="caution">
    <text evidence="2">The sequence shown here is derived from an EMBL/GenBank/DDBJ whole genome shotgun (WGS) entry which is preliminary data.</text>
</comment>
<evidence type="ECO:0000313" key="2">
    <source>
        <dbReference type="EMBL" id="MDA2809941.1"/>
    </source>
</evidence>
<keyword evidence="3" id="KW-1185">Reference proteome</keyword>
<gene>
    <name evidence="2" type="ORF">O4J56_04765</name>
</gene>
<dbReference type="EMBL" id="JAQFWQ010000008">
    <property type="protein sequence ID" value="MDA2809941.1"/>
    <property type="molecule type" value="Genomic_DNA"/>
</dbReference>
<dbReference type="Pfam" id="PF04149">
    <property type="entry name" value="DUF397"/>
    <property type="match status" value="1"/>
</dbReference>
<sequence length="67" mass="7221">MKNRVATEQLRWYVSSYTGGKGNCVQVADLPAGGRALRDSKHPADAQVPLPAAAWAAFINAARRRAL</sequence>
<organism evidence="2 3">
    <name type="scientific">Nocardiopsis endophytica</name>
    <dbReference type="NCBI Taxonomy" id="3018445"/>
    <lineage>
        <taxon>Bacteria</taxon>
        <taxon>Bacillati</taxon>
        <taxon>Actinomycetota</taxon>
        <taxon>Actinomycetes</taxon>
        <taxon>Streptosporangiales</taxon>
        <taxon>Nocardiopsidaceae</taxon>
        <taxon>Nocardiopsis</taxon>
    </lineage>
</organism>
<dbReference type="InterPro" id="IPR007278">
    <property type="entry name" value="DUF397"/>
</dbReference>
<dbReference type="Proteomes" id="UP001527866">
    <property type="component" value="Unassembled WGS sequence"/>
</dbReference>
<protein>
    <submittedName>
        <fullName evidence="2">DUF397 domain-containing protein</fullName>
    </submittedName>
</protein>
<dbReference type="RefSeq" id="WP_270683835.1">
    <property type="nucleotide sequence ID" value="NZ_JAQFWQ010000008.1"/>
</dbReference>
<evidence type="ECO:0000259" key="1">
    <source>
        <dbReference type="Pfam" id="PF04149"/>
    </source>
</evidence>
<proteinExistence type="predicted"/>